<sequence>MRYNIIGKNIDVWDKTKEMVEKKLDRIAKLFPEDTNATITLSLEKLVSTVEVTIPLNKRLIRAEVQDTDMTAAMDKAVDILENQVVRYKKRMRTKVRQGGENFVAEYQAIMVPEEYLDEEPLYKIERIKHFEVKPMDAEEAVMEMELIGHNFFVFRNGETDEVNVVYKRKNGSYGLIEPEY</sequence>
<dbReference type="InterPro" id="IPR050574">
    <property type="entry name" value="HPF/YfiA_ribosome-assoc"/>
</dbReference>
<dbReference type="Gene3D" id="3.30.505.50">
    <property type="entry name" value="Sigma 54 modulation/S30EA ribosomal protein, C-terminal domain"/>
    <property type="match status" value="1"/>
</dbReference>
<dbReference type="InterPro" id="IPR032528">
    <property type="entry name" value="Ribosom_S30AE_C"/>
</dbReference>
<protein>
    <recommendedName>
        <fullName evidence="3">Ribosome hibernation promoting factor</fullName>
        <shortName evidence="3">HPF</shortName>
    </recommendedName>
</protein>
<dbReference type="GO" id="GO:0022627">
    <property type="term" value="C:cytosolic small ribosomal subunit"/>
    <property type="evidence" value="ECO:0007669"/>
    <property type="project" value="TreeGrafter"/>
</dbReference>
<evidence type="ECO:0000313" key="6">
    <source>
        <dbReference type="Proteomes" id="UP000183975"/>
    </source>
</evidence>
<keyword evidence="1 3" id="KW-0963">Cytoplasm</keyword>
<dbReference type="GO" id="GO:0045900">
    <property type="term" value="P:negative regulation of translational elongation"/>
    <property type="evidence" value="ECO:0007669"/>
    <property type="project" value="TreeGrafter"/>
</dbReference>
<reference evidence="5 6" key="1">
    <citation type="submission" date="2016-11" db="EMBL/GenBank/DDBJ databases">
        <authorList>
            <person name="Jaros S."/>
            <person name="Januszkiewicz K."/>
            <person name="Wedrychowicz H."/>
        </authorList>
    </citation>
    <scope>NUCLEOTIDE SEQUENCE [LARGE SCALE GENOMIC DNA]</scope>
    <source>
        <strain evidence="5 6">DSM 14214</strain>
    </source>
</reference>
<dbReference type="Proteomes" id="UP000183975">
    <property type="component" value="Unassembled WGS sequence"/>
</dbReference>
<dbReference type="CDD" id="cd00552">
    <property type="entry name" value="RaiA"/>
    <property type="match status" value="1"/>
</dbReference>
<dbReference type="SUPFAM" id="SSF69754">
    <property type="entry name" value="Ribosome binding protein Y (YfiA homologue)"/>
    <property type="match status" value="1"/>
</dbReference>
<keyword evidence="6" id="KW-1185">Reference proteome</keyword>
<dbReference type="Pfam" id="PF02482">
    <property type="entry name" value="Ribosomal_S30AE"/>
    <property type="match status" value="1"/>
</dbReference>
<evidence type="ECO:0000256" key="2">
    <source>
        <dbReference type="ARBA" id="ARBA00022845"/>
    </source>
</evidence>
<dbReference type="HAMAP" id="MF_00839">
    <property type="entry name" value="HPF"/>
    <property type="match status" value="1"/>
</dbReference>
<evidence type="ECO:0000259" key="4">
    <source>
        <dbReference type="Pfam" id="PF16321"/>
    </source>
</evidence>
<comment type="similarity">
    <text evidence="3">Belongs to the HPF/YfiA ribosome-associated protein family. Long HPF subfamily.</text>
</comment>
<accession>A0A1M6MQS7</accession>
<evidence type="ECO:0000256" key="1">
    <source>
        <dbReference type="ARBA" id="ARBA00022490"/>
    </source>
</evidence>
<dbReference type="NCBIfam" id="TIGR00741">
    <property type="entry name" value="yfiA"/>
    <property type="match status" value="1"/>
</dbReference>
<dbReference type="PANTHER" id="PTHR33231:SF1">
    <property type="entry name" value="30S RIBOSOMAL PROTEIN"/>
    <property type="match status" value="1"/>
</dbReference>
<evidence type="ECO:0000256" key="3">
    <source>
        <dbReference type="HAMAP-Rule" id="MF_00839"/>
    </source>
</evidence>
<dbReference type="PANTHER" id="PTHR33231">
    <property type="entry name" value="30S RIBOSOMAL PROTEIN"/>
    <property type="match status" value="1"/>
</dbReference>
<dbReference type="AlphaFoldDB" id="A0A1M6MQS7"/>
<proteinExistence type="inferred from homology"/>
<comment type="subcellular location">
    <subcellularLocation>
        <location evidence="3">Cytoplasm</location>
    </subcellularLocation>
</comment>
<dbReference type="InterPro" id="IPR034694">
    <property type="entry name" value="HPF_long/plastid"/>
</dbReference>
<comment type="function">
    <text evidence="3">Required for dimerization of active 70S ribosomes into 100S ribosomes in stationary phase; 100S ribosomes are translationally inactive and sometimes present during exponential growth.</text>
</comment>
<dbReference type="GO" id="GO:0043024">
    <property type="term" value="F:ribosomal small subunit binding"/>
    <property type="evidence" value="ECO:0007669"/>
    <property type="project" value="TreeGrafter"/>
</dbReference>
<dbReference type="InterPro" id="IPR038416">
    <property type="entry name" value="Ribosom_S30AE_C_sf"/>
</dbReference>
<dbReference type="Pfam" id="PF16321">
    <property type="entry name" value="Ribosom_S30AE_C"/>
    <property type="match status" value="1"/>
</dbReference>
<feature type="domain" description="Sigma 54 modulation/S30EA ribosomal protein C-terminal" evidence="4">
    <location>
        <begin position="124"/>
        <end position="176"/>
    </location>
</feature>
<dbReference type="InterPro" id="IPR003489">
    <property type="entry name" value="RHF/RaiA"/>
</dbReference>
<gene>
    <name evidence="3" type="primary">hpf</name>
    <name evidence="5" type="ORF">SAMN02745138_00666</name>
</gene>
<dbReference type="Gene3D" id="3.30.160.100">
    <property type="entry name" value="Ribosome hibernation promotion factor-like"/>
    <property type="match status" value="1"/>
</dbReference>
<dbReference type="EMBL" id="FRAH01000007">
    <property type="protein sequence ID" value="SHJ85802.1"/>
    <property type="molecule type" value="Genomic_DNA"/>
</dbReference>
<keyword evidence="2 3" id="KW-0810">Translation regulation</keyword>
<comment type="subunit">
    <text evidence="3">Interacts with 100S ribosomes.</text>
</comment>
<organism evidence="5 6">
    <name type="scientific">Anaerotignum lactatifermentans DSM 14214</name>
    <dbReference type="NCBI Taxonomy" id="1121323"/>
    <lineage>
        <taxon>Bacteria</taxon>
        <taxon>Bacillati</taxon>
        <taxon>Bacillota</taxon>
        <taxon>Clostridia</taxon>
        <taxon>Lachnospirales</taxon>
        <taxon>Anaerotignaceae</taxon>
        <taxon>Anaerotignum</taxon>
    </lineage>
</organism>
<evidence type="ECO:0000313" key="5">
    <source>
        <dbReference type="EMBL" id="SHJ85802.1"/>
    </source>
</evidence>
<dbReference type="InterPro" id="IPR036567">
    <property type="entry name" value="RHF-like"/>
</dbReference>
<name>A0A1M6MQS7_9FIRM</name>
<dbReference type="OrthoDB" id="9794975at2"/>
<dbReference type="RefSeq" id="WP_072849137.1">
    <property type="nucleotide sequence ID" value="NZ_FRAH01000007.1"/>
</dbReference>
<dbReference type="FunFam" id="3.30.505.50:FF:000001">
    <property type="entry name" value="Ribosome hibernation promoting factor"/>
    <property type="match status" value="1"/>
</dbReference>